<comment type="caution">
    <text evidence="2">The sequence shown here is derived from an EMBL/GenBank/DDBJ whole genome shotgun (WGS) entry which is preliminary data.</text>
</comment>
<proteinExistence type="predicted"/>
<protein>
    <submittedName>
        <fullName evidence="2">Uncharacterized protein</fullName>
    </submittedName>
</protein>
<organism evidence="2 3">
    <name type="scientific">Nephila pilipes</name>
    <name type="common">Giant wood spider</name>
    <name type="synonym">Nephila maculata</name>
    <dbReference type="NCBI Taxonomy" id="299642"/>
    <lineage>
        <taxon>Eukaryota</taxon>
        <taxon>Metazoa</taxon>
        <taxon>Ecdysozoa</taxon>
        <taxon>Arthropoda</taxon>
        <taxon>Chelicerata</taxon>
        <taxon>Arachnida</taxon>
        <taxon>Araneae</taxon>
        <taxon>Araneomorphae</taxon>
        <taxon>Entelegynae</taxon>
        <taxon>Araneoidea</taxon>
        <taxon>Nephilidae</taxon>
        <taxon>Nephila</taxon>
    </lineage>
</organism>
<evidence type="ECO:0000313" key="3">
    <source>
        <dbReference type="Proteomes" id="UP000887013"/>
    </source>
</evidence>
<sequence>MHNIVLYFKRANKKTDTLKSSKTDSTASKPVNVESTVSNHANNGESKILLRTASVKLVGKLSNKVPTRIKCARVQIKTRDILDKDEVIIEALEIDEVMGAPLEFAPVDLKN</sequence>
<name>A0A8X6UR96_NEPPI</name>
<dbReference type="AlphaFoldDB" id="A0A8X6UR96"/>
<evidence type="ECO:0000256" key="1">
    <source>
        <dbReference type="SAM" id="MobiDB-lite"/>
    </source>
</evidence>
<gene>
    <name evidence="2" type="ORF">NPIL_24531</name>
</gene>
<dbReference type="EMBL" id="BMAW01131525">
    <property type="protein sequence ID" value="GFU39814.1"/>
    <property type="molecule type" value="Genomic_DNA"/>
</dbReference>
<accession>A0A8X6UR96</accession>
<reference evidence="2" key="1">
    <citation type="submission" date="2020-08" db="EMBL/GenBank/DDBJ databases">
        <title>Multicomponent nature underlies the extraordinary mechanical properties of spider dragline silk.</title>
        <authorList>
            <person name="Kono N."/>
            <person name="Nakamura H."/>
            <person name="Mori M."/>
            <person name="Yoshida Y."/>
            <person name="Ohtoshi R."/>
            <person name="Malay A.D."/>
            <person name="Moran D.A.P."/>
            <person name="Tomita M."/>
            <person name="Numata K."/>
            <person name="Arakawa K."/>
        </authorList>
    </citation>
    <scope>NUCLEOTIDE SEQUENCE</scope>
</reference>
<feature type="region of interest" description="Disordered" evidence="1">
    <location>
        <begin position="17"/>
        <end position="39"/>
    </location>
</feature>
<keyword evidence="3" id="KW-1185">Reference proteome</keyword>
<evidence type="ECO:0000313" key="2">
    <source>
        <dbReference type="EMBL" id="GFU39814.1"/>
    </source>
</evidence>
<dbReference type="Proteomes" id="UP000887013">
    <property type="component" value="Unassembled WGS sequence"/>
</dbReference>